<dbReference type="OrthoDB" id="6149413at2759"/>
<dbReference type="InterPro" id="IPR027417">
    <property type="entry name" value="P-loop_NTPase"/>
</dbReference>
<protein>
    <submittedName>
        <fullName evidence="4">Uncharacterized protein LOC111104499</fullName>
    </submittedName>
</protein>
<name>A0A8B8ASZ3_CRAVI</name>
<dbReference type="GeneID" id="111104499"/>
<dbReference type="RefSeq" id="XP_022294196.1">
    <property type="nucleotide sequence ID" value="XM_022438488.1"/>
</dbReference>
<evidence type="ECO:0000313" key="3">
    <source>
        <dbReference type="Proteomes" id="UP000694844"/>
    </source>
</evidence>
<feature type="transmembrane region" description="Helical" evidence="2">
    <location>
        <begin position="338"/>
        <end position="355"/>
    </location>
</feature>
<keyword evidence="2" id="KW-0472">Membrane</keyword>
<proteinExistence type="predicted"/>
<feature type="transmembrane region" description="Helical" evidence="2">
    <location>
        <begin position="393"/>
        <end position="415"/>
    </location>
</feature>
<gene>
    <name evidence="4" type="primary">LOC111104499</name>
</gene>
<dbReference type="Proteomes" id="UP000694844">
    <property type="component" value="Chromosome 7"/>
</dbReference>
<organism evidence="3 4">
    <name type="scientific">Crassostrea virginica</name>
    <name type="common">Eastern oyster</name>
    <dbReference type="NCBI Taxonomy" id="6565"/>
    <lineage>
        <taxon>Eukaryota</taxon>
        <taxon>Metazoa</taxon>
        <taxon>Spiralia</taxon>
        <taxon>Lophotrochozoa</taxon>
        <taxon>Mollusca</taxon>
        <taxon>Bivalvia</taxon>
        <taxon>Autobranchia</taxon>
        <taxon>Pteriomorphia</taxon>
        <taxon>Ostreida</taxon>
        <taxon>Ostreoidea</taxon>
        <taxon>Ostreidae</taxon>
        <taxon>Crassostrea</taxon>
    </lineage>
</organism>
<feature type="compositionally biased region" description="Acidic residues" evidence="1">
    <location>
        <begin position="1"/>
        <end position="11"/>
    </location>
</feature>
<dbReference type="CDD" id="cd00882">
    <property type="entry name" value="Ras_like_GTPase"/>
    <property type="match status" value="1"/>
</dbReference>
<keyword evidence="3" id="KW-1185">Reference proteome</keyword>
<keyword evidence="2" id="KW-1133">Transmembrane helix</keyword>
<evidence type="ECO:0000256" key="2">
    <source>
        <dbReference type="SAM" id="Phobius"/>
    </source>
</evidence>
<sequence>MTQENREDEDFMETKGRKMEDSSEMKRERAVELFQERVEKGGRALNIALIGASGCGKSSFCNSVMTAFCVEGWRERASTGHYGGLAEQVTHHLLSFSKTKYLDSDALYNYNYPTLVDMNGFNDSSDDLVEELLRIVFFGRLPEEEKLMDAVKLHRIKGINGLRKHYSKNDELLKIDRIIFIASATSPLPHRLMEAVRKTARREDRVIPIFGVLTHKDKINEEDKDFQALEKDFREGLGLPDNRFLLCTTYCDDYDKHYGKSRLDQRHPELDIPILKFMRQVCDPVFKIIKDRIKYNEETEESVPDSSTQAEASEQRPERQNPTWLGTAQRNVPATSRMMIRGAVVAVLVFFLLSFSRNDTDVSRVCAEHCPKGNTGIPSCKSNSIQSLCAEQWYLFKLVVPWLFGGAIIGLDLILDRLEEAGNTRRN</sequence>
<dbReference type="AlphaFoldDB" id="A0A8B8ASZ3"/>
<dbReference type="KEGG" id="cvn:111104499"/>
<dbReference type="Gene3D" id="3.40.50.300">
    <property type="entry name" value="P-loop containing nucleotide triphosphate hydrolases"/>
    <property type="match status" value="1"/>
</dbReference>
<dbReference type="SUPFAM" id="SSF52540">
    <property type="entry name" value="P-loop containing nucleoside triphosphate hydrolases"/>
    <property type="match status" value="1"/>
</dbReference>
<feature type="compositionally biased region" description="Basic and acidic residues" evidence="1">
    <location>
        <begin position="12"/>
        <end position="24"/>
    </location>
</feature>
<reference evidence="4" key="1">
    <citation type="submission" date="2025-08" db="UniProtKB">
        <authorList>
            <consortium name="RefSeq"/>
        </authorList>
    </citation>
    <scope>IDENTIFICATION</scope>
    <source>
        <tissue evidence="4">Whole sample</tissue>
    </source>
</reference>
<feature type="region of interest" description="Disordered" evidence="1">
    <location>
        <begin position="1"/>
        <end position="24"/>
    </location>
</feature>
<evidence type="ECO:0000313" key="4">
    <source>
        <dbReference type="RefSeq" id="XP_022294196.1"/>
    </source>
</evidence>
<accession>A0A8B8ASZ3</accession>
<feature type="region of interest" description="Disordered" evidence="1">
    <location>
        <begin position="297"/>
        <end position="325"/>
    </location>
</feature>
<evidence type="ECO:0000256" key="1">
    <source>
        <dbReference type="SAM" id="MobiDB-lite"/>
    </source>
</evidence>
<keyword evidence="2" id="KW-0812">Transmembrane</keyword>